<dbReference type="GO" id="GO:0003712">
    <property type="term" value="F:transcription coregulator activity"/>
    <property type="evidence" value="ECO:0007669"/>
    <property type="project" value="InterPro"/>
</dbReference>
<dbReference type="PANTHER" id="PTHR21428">
    <property type="entry name" value="MEDIATOR OF RNA POLYMERASE II TRANSCRIPTION SUBUNIT 7"/>
    <property type="match status" value="1"/>
</dbReference>
<comment type="similarity">
    <text evidence="2 7">Belongs to the Mediator complex subunit 7 family.</text>
</comment>
<evidence type="ECO:0000256" key="1">
    <source>
        <dbReference type="ARBA" id="ARBA00004123"/>
    </source>
</evidence>
<dbReference type="InterPro" id="IPR044888">
    <property type="entry name" value="Mediatior_Med7_sf"/>
</dbReference>
<evidence type="ECO:0000313" key="10">
    <source>
        <dbReference type="Proteomes" id="UP000605846"/>
    </source>
</evidence>
<proteinExistence type="inferred from homology"/>
<evidence type="ECO:0000313" key="9">
    <source>
        <dbReference type="EMBL" id="KAF7721811.1"/>
    </source>
</evidence>
<accession>A0A8H7BLN8</accession>
<evidence type="ECO:0000256" key="8">
    <source>
        <dbReference type="SAM" id="Coils"/>
    </source>
</evidence>
<keyword evidence="7" id="KW-0010">Activator</keyword>
<feature type="coiled-coil region" evidence="8">
    <location>
        <begin position="174"/>
        <end position="201"/>
    </location>
</feature>
<sequence>MAGPSVSCLYPYPLQVMNEDQTQRSAWPEPPAYYKRYTAENVEKLREAKKTGIYPDDLVVAPPLPPDHLRSLEPPSPPTDQYQVFDQTWEVHDHLRTLTEQGVPQFFPSGPIDRIQELKKLNRVLIVQFLDLLNVLVHEPEAFGQRIERISYIFINMHHILNEYRPHQARETLRLLMENQLTRKRQQAAELRRKSAEMMAALKVFAEEVGSDAMRQSEPMEGVQ</sequence>
<dbReference type="GO" id="GO:0016592">
    <property type="term" value="C:mediator complex"/>
    <property type="evidence" value="ECO:0007669"/>
    <property type="project" value="InterPro"/>
</dbReference>
<evidence type="ECO:0000256" key="7">
    <source>
        <dbReference type="RuleBase" id="RU364060"/>
    </source>
</evidence>
<evidence type="ECO:0000256" key="2">
    <source>
        <dbReference type="ARBA" id="ARBA00009994"/>
    </source>
</evidence>
<evidence type="ECO:0000256" key="6">
    <source>
        <dbReference type="ARBA" id="ARBA00023242"/>
    </source>
</evidence>
<dbReference type="GO" id="GO:0070847">
    <property type="term" value="C:core mediator complex"/>
    <property type="evidence" value="ECO:0007669"/>
    <property type="project" value="TreeGrafter"/>
</dbReference>
<comment type="function">
    <text evidence="7">Component of the Mediator complex, a coactivator involved in the regulated transcription of nearly all RNA polymerase II-dependent genes. Mediator functions as a bridge to convey information from gene-specific regulatory proteins to the basal RNA polymerase II transcription machinery.</text>
</comment>
<dbReference type="Gene3D" id="6.10.140.1520">
    <property type="match status" value="1"/>
</dbReference>
<dbReference type="OrthoDB" id="10253553at2759"/>
<dbReference type="PANTHER" id="PTHR21428:SF11">
    <property type="entry name" value="MEDIATOR OF RNA POLYMERASE II TRANSCRIPTION SUBUNIT 7"/>
    <property type="match status" value="1"/>
</dbReference>
<name>A0A8H7BLN8_9FUNG</name>
<dbReference type="InterPro" id="IPR009244">
    <property type="entry name" value="Mediatior_Med7"/>
</dbReference>
<keyword evidence="5 7" id="KW-0804">Transcription</keyword>
<evidence type="ECO:0000256" key="3">
    <source>
        <dbReference type="ARBA" id="ARBA00020631"/>
    </source>
</evidence>
<evidence type="ECO:0000256" key="5">
    <source>
        <dbReference type="ARBA" id="ARBA00023163"/>
    </source>
</evidence>
<dbReference type="InterPro" id="IPR037212">
    <property type="entry name" value="Med7/Med21-like"/>
</dbReference>
<dbReference type="Proteomes" id="UP000605846">
    <property type="component" value="Unassembled WGS sequence"/>
</dbReference>
<dbReference type="Pfam" id="PF05983">
    <property type="entry name" value="Med7"/>
    <property type="match status" value="1"/>
</dbReference>
<comment type="subunit">
    <text evidence="7">Component of the Mediator complex.</text>
</comment>
<dbReference type="SUPFAM" id="SSF140718">
    <property type="entry name" value="Mediator hinge subcomplex-like"/>
    <property type="match status" value="1"/>
</dbReference>
<organism evidence="9 10">
    <name type="scientific">Apophysomyces ossiformis</name>
    <dbReference type="NCBI Taxonomy" id="679940"/>
    <lineage>
        <taxon>Eukaryota</taxon>
        <taxon>Fungi</taxon>
        <taxon>Fungi incertae sedis</taxon>
        <taxon>Mucoromycota</taxon>
        <taxon>Mucoromycotina</taxon>
        <taxon>Mucoromycetes</taxon>
        <taxon>Mucorales</taxon>
        <taxon>Mucorineae</taxon>
        <taxon>Mucoraceae</taxon>
        <taxon>Apophysomyces</taxon>
    </lineage>
</organism>
<dbReference type="Gene3D" id="6.10.140.200">
    <property type="match status" value="1"/>
</dbReference>
<dbReference type="GO" id="GO:0006357">
    <property type="term" value="P:regulation of transcription by RNA polymerase II"/>
    <property type="evidence" value="ECO:0007669"/>
    <property type="project" value="InterPro"/>
</dbReference>
<dbReference type="EMBL" id="JABAYA010000233">
    <property type="protein sequence ID" value="KAF7721811.1"/>
    <property type="molecule type" value="Genomic_DNA"/>
</dbReference>
<evidence type="ECO:0000256" key="4">
    <source>
        <dbReference type="ARBA" id="ARBA00023015"/>
    </source>
</evidence>
<gene>
    <name evidence="9" type="primary">MED7</name>
    <name evidence="9" type="ORF">EC973_004104</name>
</gene>
<comment type="caution">
    <text evidence="9">The sequence shown here is derived from an EMBL/GenBank/DDBJ whole genome shotgun (WGS) entry which is preliminary data.</text>
</comment>
<keyword evidence="8" id="KW-0175">Coiled coil</keyword>
<reference evidence="9" key="1">
    <citation type="submission" date="2020-01" db="EMBL/GenBank/DDBJ databases">
        <title>Genome Sequencing of Three Apophysomyces-Like Fungal Strains Confirms a Novel Fungal Genus in the Mucoromycota with divergent Burkholderia-like Endosymbiotic Bacteria.</title>
        <authorList>
            <person name="Stajich J.E."/>
            <person name="Macias A.M."/>
            <person name="Carter-House D."/>
            <person name="Lovett B."/>
            <person name="Kasson L.R."/>
            <person name="Berry K."/>
            <person name="Grigoriev I."/>
            <person name="Chang Y."/>
            <person name="Spatafora J."/>
            <person name="Kasson M.T."/>
        </authorList>
    </citation>
    <scope>NUCLEOTIDE SEQUENCE</scope>
    <source>
        <strain evidence="9">NRRL A-21654</strain>
    </source>
</reference>
<dbReference type="AlphaFoldDB" id="A0A8H7BLN8"/>
<comment type="subcellular location">
    <subcellularLocation>
        <location evidence="1 7">Nucleus</location>
    </subcellularLocation>
</comment>
<keyword evidence="10" id="KW-1185">Reference proteome</keyword>
<keyword evidence="6 7" id="KW-0539">Nucleus</keyword>
<protein>
    <recommendedName>
        <fullName evidence="3 7">Mediator of RNA polymerase II transcription subunit 7</fullName>
    </recommendedName>
</protein>
<keyword evidence="4 7" id="KW-0805">Transcription regulation</keyword>